<keyword evidence="2" id="KW-1185">Reference proteome</keyword>
<organism evidence="1 2">
    <name type="scientific">Streptomyces scopuliridis</name>
    <dbReference type="NCBI Taxonomy" id="452529"/>
    <lineage>
        <taxon>Bacteria</taxon>
        <taxon>Bacillati</taxon>
        <taxon>Actinomycetota</taxon>
        <taxon>Actinomycetes</taxon>
        <taxon>Kitasatosporales</taxon>
        <taxon>Streptomycetaceae</taxon>
        <taxon>Streptomyces</taxon>
    </lineage>
</organism>
<name>A0ACD4ZNJ8_9ACTN</name>
<accession>A0ACD4ZNJ8</accession>
<reference evidence="1" key="1">
    <citation type="submission" date="2022-10" db="EMBL/GenBank/DDBJ databases">
        <title>The complete genomes of actinobacterial strains from the NBC collection.</title>
        <authorList>
            <person name="Joergensen T.S."/>
            <person name="Alvarez Arevalo M."/>
            <person name="Sterndorff E.B."/>
            <person name="Faurdal D."/>
            <person name="Vuksanovic O."/>
            <person name="Mourched A.-S."/>
            <person name="Charusanti P."/>
            <person name="Shaw S."/>
            <person name="Blin K."/>
            <person name="Weber T."/>
        </authorList>
    </citation>
    <scope>NUCLEOTIDE SEQUENCE</scope>
    <source>
        <strain evidence="1">NBC 01771</strain>
    </source>
</reference>
<dbReference type="Proteomes" id="UP001348369">
    <property type="component" value="Chromosome"/>
</dbReference>
<gene>
    <name evidence="1" type="ORF">OG835_25745</name>
</gene>
<sequence>MPAICGSYARGKVMRLTRLDECGTPVPGPTGTLVTKGFVSVGMTPNYQDPEEVTQADANGDLCIDDQGRPALRWVDLSMVFCNIDPEAINIITGNPLVVNDATPTPSSVGWRLDGDLTGTANFGLEVWSGKTGQSCGTGGLEYGYWLWPYVVQARIGEATIANAALTLTLTARTSTGSGWGVGPYDVTKSAVTPFPEGPLATAIGAAQHQHFEVTTVAPPTPGCGAIALAAPAEGLVAAQVLEPA</sequence>
<evidence type="ECO:0000313" key="1">
    <source>
        <dbReference type="EMBL" id="WSC00060.1"/>
    </source>
</evidence>
<protein>
    <submittedName>
        <fullName evidence="1">Uncharacterized protein</fullName>
    </submittedName>
</protein>
<dbReference type="EMBL" id="CP109109">
    <property type="protein sequence ID" value="WSC00060.1"/>
    <property type="molecule type" value="Genomic_DNA"/>
</dbReference>
<evidence type="ECO:0000313" key="2">
    <source>
        <dbReference type="Proteomes" id="UP001348369"/>
    </source>
</evidence>
<proteinExistence type="predicted"/>